<dbReference type="InParanoid" id="A0A409XA97"/>
<name>A0A409XA97_9AGAR</name>
<dbReference type="Proteomes" id="UP000284842">
    <property type="component" value="Unassembled WGS sequence"/>
</dbReference>
<comment type="caution">
    <text evidence="3">The sequence shown here is derived from an EMBL/GenBank/DDBJ whole genome shotgun (WGS) entry which is preliminary data.</text>
</comment>
<dbReference type="EMBL" id="NHTK01004227">
    <property type="protein sequence ID" value="PPQ87607.1"/>
    <property type="molecule type" value="Genomic_DNA"/>
</dbReference>
<evidence type="ECO:0000256" key="2">
    <source>
        <dbReference type="SAM" id="MobiDB-lite"/>
    </source>
</evidence>
<sequence length="142" mass="15854">IVPGYTDKNSKPRSKAVETPKKPIETFKKEPVSVSQSKVPTGPRADADSRGERRPLSPLPYEEVPGIDLSSLSAAKALRFIKKPRLEEPSNSVATLHGSDPVIASLVAEKTDLEHRISYLQQQLQLNKKEIERREKEQKTSK</sequence>
<feature type="non-terminal residue" evidence="3">
    <location>
        <position position="1"/>
    </location>
</feature>
<feature type="coiled-coil region" evidence="1">
    <location>
        <begin position="103"/>
        <end position="139"/>
    </location>
</feature>
<evidence type="ECO:0000256" key="1">
    <source>
        <dbReference type="SAM" id="Coils"/>
    </source>
</evidence>
<dbReference type="AlphaFoldDB" id="A0A409XA97"/>
<feature type="compositionally biased region" description="Basic and acidic residues" evidence="2">
    <location>
        <begin position="45"/>
        <end position="55"/>
    </location>
</feature>
<organism evidence="3 4">
    <name type="scientific">Panaeolus cyanescens</name>
    <dbReference type="NCBI Taxonomy" id="181874"/>
    <lineage>
        <taxon>Eukaryota</taxon>
        <taxon>Fungi</taxon>
        <taxon>Dikarya</taxon>
        <taxon>Basidiomycota</taxon>
        <taxon>Agaricomycotina</taxon>
        <taxon>Agaricomycetes</taxon>
        <taxon>Agaricomycetidae</taxon>
        <taxon>Agaricales</taxon>
        <taxon>Agaricineae</taxon>
        <taxon>Galeropsidaceae</taxon>
        <taxon>Panaeolus</taxon>
    </lineage>
</organism>
<feature type="region of interest" description="Disordered" evidence="2">
    <location>
        <begin position="1"/>
        <end position="61"/>
    </location>
</feature>
<evidence type="ECO:0000313" key="3">
    <source>
        <dbReference type="EMBL" id="PPQ87607.1"/>
    </source>
</evidence>
<protein>
    <submittedName>
        <fullName evidence="3">Uncharacterized protein</fullName>
    </submittedName>
</protein>
<gene>
    <name evidence="3" type="ORF">CVT24_006991</name>
</gene>
<accession>A0A409XA97</accession>
<proteinExistence type="predicted"/>
<keyword evidence="1" id="KW-0175">Coiled coil</keyword>
<feature type="compositionally biased region" description="Basic and acidic residues" evidence="2">
    <location>
        <begin position="15"/>
        <end position="31"/>
    </location>
</feature>
<evidence type="ECO:0000313" key="4">
    <source>
        <dbReference type="Proteomes" id="UP000284842"/>
    </source>
</evidence>
<keyword evidence="4" id="KW-1185">Reference proteome</keyword>
<reference evidence="3 4" key="1">
    <citation type="journal article" date="2018" name="Evol. Lett.">
        <title>Horizontal gene cluster transfer increased hallucinogenic mushroom diversity.</title>
        <authorList>
            <person name="Reynolds H.T."/>
            <person name="Vijayakumar V."/>
            <person name="Gluck-Thaler E."/>
            <person name="Korotkin H.B."/>
            <person name="Matheny P.B."/>
            <person name="Slot J.C."/>
        </authorList>
    </citation>
    <scope>NUCLEOTIDE SEQUENCE [LARGE SCALE GENOMIC DNA]</scope>
    <source>
        <strain evidence="3 4">2629</strain>
    </source>
</reference>